<evidence type="ECO:0000313" key="19">
    <source>
        <dbReference type="EMBL" id="KAB7393762.1"/>
    </source>
</evidence>
<dbReference type="EMBL" id="WDZP01000010">
    <property type="protein sequence ID" value="KAB6918507.1"/>
    <property type="molecule type" value="Genomic_DNA"/>
</dbReference>
<evidence type="ECO:0000313" key="36">
    <source>
        <dbReference type="Proteomes" id="UP000478746"/>
    </source>
</evidence>
<evidence type="ECO:0000313" key="30">
    <source>
        <dbReference type="Proteomes" id="UP000460881"/>
    </source>
</evidence>
<dbReference type="EMBL" id="WDUB01000005">
    <property type="protein sequence ID" value="KAB7203557.1"/>
    <property type="molecule type" value="Genomic_DNA"/>
</dbReference>
<dbReference type="Proteomes" id="UP000466472">
    <property type="component" value="Unassembled WGS sequence"/>
</dbReference>
<evidence type="ECO:0000313" key="33">
    <source>
        <dbReference type="Proteomes" id="UP000467387"/>
    </source>
</evidence>
<evidence type="ECO:0000313" key="17">
    <source>
        <dbReference type="EMBL" id="KAB7335133.1"/>
    </source>
</evidence>
<dbReference type="Proteomes" id="UP000481350">
    <property type="component" value="Unassembled WGS sequence"/>
</dbReference>
<dbReference type="EMBL" id="WDQK01000026">
    <property type="protein sequence ID" value="KAB7393762.1"/>
    <property type="molecule type" value="Genomic_DNA"/>
</dbReference>
<dbReference type="SFLD" id="SFLDG01063">
    <property type="entry name" value="activating_enzymes__group_1"/>
    <property type="match status" value="1"/>
</dbReference>
<evidence type="ECO:0000313" key="31">
    <source>
        <dbReference type="Proteomes" id="UP000461165"/>
    </source>
</evidence>
<dbReference type="SFLD" id="SFLDF00299">
    <property type="entry name" value="anaerobic_ribonucleoside-triph"/>
    <property type="match status" value="1"/>
</dbReference>
<dbReference type="Proteomes" id="UP000476628">
    <property type="component" value="Unassembled WGS sequence"/>
</dbReference>
<evidence type="ECO:0000313" key="28">
    <source>
        <dbReference type="Proteomes" id="UP000451234"/>
    </source>
</evidence>
<evidence type="ECO:0000313" key="13">
    <source>
        <dbReference type="EMBL" id="KAB7137323.1"/>
    </source>
</evidence>
<evidence type="ECO:0000313" key="12">
    <source>
        <dbReference type="EMBL" id="KAB7075107.1"/>
    </source>
</evidence>
<evidence type="ECO:0000256" key="6">
    <source>
        <dbReference type="ARBA" id="ARBA00023014"/>
    </source>
</evidence>
<name>A0A133LKF5_BIFLN</name>
<dbReference type="GO" id="GO:0051539">
    <property type="term" value="F:4 iron, 4 sulfur cluster binding"/>
    <property type="evidence" value="ECO:0007669"/>
    <property type="project" value="UniProtKB-KW"/>
</dbReference>
<dbReference type="EMBL" id="WDZO01000010">
    <property type="protein sequence ID" value="KAB6912980.1"/>
    <property type="molecule type" value="Genomic_DNA"/>
</dbReference>
<evidence type="ECO:0000256" key="2">
    <source>
        <dbReference type="ARBA" id="ARBA00022485"/>
    </source>
</evidence>
<keyword evidence="4" id="KW-0479">Metal-binding</keyword>
<evidence type="ECO:0000256" key="5">
    <source>
        <dbReference type="ARBA" id="ARBA00023004"/>
    </source>
</evidence>
<dbReference type="EMBL" id="QSRZ01000009">
    <property type="protein sequence ID" value="RGL47250.1"/>
    <property type="molecule type" value="Genomic_DNA"/>
</dbReference>
<dbReference type="Proteomes" id="UP000461165">
    <property type="component" value="Unassembled WGS sequence"/>
</dbReference>
<evidence type="ECO:0000313" key="8">
    <source>
        <dbReference type="EMBL" id="KAB6838853.1"/>
    </source>
</evidence>
<evidence type="ECO:0000256" key="1">
    <source>
        <dbReference type="ARBA" id="ARBA00001966"/>
    </source>
</evidence>
<dbReference type="GO" id="GO:0046872">
    <property type="term" value="F:metal ion binding"/>
    <property type="evidence" value="ECO:0007669"/>
    <property type="project" value="UniProtKB-KW"/>
</dbReference>
<dbReference type="AlphaFoldDB" id="A0A133LKF5"/>
<dbReference type="EMBL" id="WEAY01000003">
    <property type="protein sequence ID" value="KAB6838853.1"/>
    <property type="molecule type" value="Genomic_DNA"/>
</dbReference>
<evidence type="ECO:0000313" key="25">
    <source>
        <dbReference type="Proteomes" id="UP000261288"/>
    </source>
</evidence>
<dbReference type="NCBIfam" id="TIGR02491">
    <property type="entry name" value="NrdG"/>
    <property type="match status" value="1"/>
</dbReference>
<evidence type="ECO:0000313" key="35">
    <source>
        <dbReference type="Proteomes" id="UP000476628"/>
    </source>
</evidence>
<evidence type="ECO:0000313" key="32">
    <source>
        <dbReference type="Proteomes" id="UP000466472"/>
    </source>
</evidence>
<keyword evidence="2" id="KW-0004">4Fe-4S</keyword>
<comment type="caution">
    <text evidence="10">The sequence shown here is derived from an EMBL/GenBank/DDBJ whole genome shotgun (WGS) entry which is preliminary data.</text>
</comment>
<evidence type="ECO:0000313" key="15">
    <source>
        <dbReference type="EMBL" id="KAB7237630.1"/>
    </source>
</evidence>
<dbReference type="Proteomes" id="UP000638311">
    <property type="component" value="Unassembled WGS sequence"/>
</dbReference>
<keyword evidence="3" id="KW-0949">S-adenosyl-L-methionine</keyword>
<dbReference type="GO" id="GO:0043365">
    <property type="term" value="F:[formate-C-acetyltransferase]-activating enzyme activity"/>
    <property type="evidence" value="ECO:0007669"/>
    <property type="project" value="InterPro"/>
</dbReference>
<reference evidence="24 25" key="1">
    <citation type="submission" date="2018-08" db="EMBL/GenBank/DDBJ databases">
        <title>A genome reference for cultivated species of the human gut microbiota.</title>
        <authorList>
            <person name="Zou Y."/>
            <person name="Xue W."/>
            <person name="Luo G."/>
        </authorList>
    </citation>
    <scope>NUCLEOTIDE SEQUENCE [LARGE SCALE GENOMIC DNA]</scope>
    <source>
        <strain evidence="23 25">TF06-45A</strain>
        <strain evidence="22 24">TF08-4AC</strain>
    </source>
</reference>
<evidence type="ECO:0000256" key="3">
    <source>
        <dbReference type="ARBA" id="ARBA00022691"/>
    </source>
</evidence>
<dbReference type="Proteomes" id="UP000467387">
    <property type="component" value="Unassembled WGS sequence"/>
</dbReference>
<evidence type="ECO:0000313" key="20">
    <source>
        <dbReference type="EMBL" id="MZR89364.1"/>
    </source>
</evidence>
<dbReference type="EMBL" id="WXDR01000022">
    <property type="protein sequence ID" value="MZU09077.1"/>
    <property type="molecule type" value="Genomic_DNA"/>
</dbReference>
<evidence type="ECO:0000313" key="18">
    <source>
        <dbReference type="EMBL" id="KAB7357036.1"/>
    </source>
</evidence>
<evidence type="ECO:0000313" key="27">
    <source>
        <dbReference type="Proteomes" id="UP000432196"/>
    </source>
</evidence>
<evidence type="ECO:0000313" key="16">
    <source>
        <dbReference type="EMBL" id="KAB7324010.1"/>
    </source>
</evidence>
<dbReference type="PANTHER" id="PTHR30352">
    <property type="entry name" value="PYRUVATE FORMATE-LYASE-ACTIVATING ENZYME"/>
    <property type="match status" value="1"/>
</dbReference>
<dbReference type="Proteomes" id="UP000261186">
    <property type="component" value="Unassembled WGS sequence"/>
</dbReference>
<dbReference type="Pfam" id="PF13353">
    <property type="entry name" value="Fer4_12"/>
    <property type="match status" value="1"/>
</dbReference>
<evidence type="ECO:0000313" key="9">
    <source>
        <dbReference type="EMBL" id="KAB6912980.1"/>
    </source>
</evidence>
<gene>
    <name evidence="10" type="primary">nrdG</name>
    <name evidence="23" type="ORF">DXC63_09020</name>
    <name evidence="22" type="ORF">DXC85_02770</name>
    <name evidence="19" type="ORF">GBB40_09435</name>
    <name evidence="18" type="ORF">GBB63_10200</name>
    <name evidence="16" type="ORF">GBB65_00620</name>
    <name evidence="17" type="ORF">GBB73_10390</name>
    <name evidence="15" type="ORF">GBC43_00835</name>
    <name evidence="14" type="ORF">GBC45_04470</name>
    <name evidence="13" type="ORF">GBC97_02525</name>
    <name evidence="12" type="ORF">GBI83_00100</name>
    <name evidence="11" type="ORF">GBI87_10145</name>
    <name evidence="9" type="ORF">GBJ98_05805</name>
    <name evidence="10" type="ORF">GBK06_05660</name>
    <name evidence="8" type="ORF">GBK08_02620</name>
    <name evidence="20" type="ORF">GT999_08845</name>
    <name evidence="21" type="ORF">GUA24_08785</name>
</gene>
<keyword evidence="5" id="KW-0408">Iron</keyword>
<dbReference type="InterPro" id="IPR007197">
    <property type="entry name" value="rSAM"/>
</dbReference>
<sequence>MVLTTLSPSDDGQLPPAGANAFRKEGIMPELHTTKPEPKRHDFAAGETGRGPSVPSNGLANDPKAGQWDGRRMSKRMIADYKTFIVTDGEGVRNSLYVSGCPFHCVDCFNASIWDFQAGHEYTQKLEDKIIEDLKAPWVQGITFLGGEPFLNTPVLVPLAQRIRQEFGHTKDIWSWTGYTWEELMRPGETPDKLELLHLIDILVDGRYLRDQKDSLLQFRGSRNQRILDVPKSLEAGEPVIWAKLHDQERDIPEIYLKDREAGEGQQAS</sequence>
<dbReference type="EMBL" id="WDWL01000001">
    <property type="protein sequence ID" value="KAB7075107.1"/>
    <property type="molecule type" value="Genomic_DNA"/>
</dbReference>
<dbReference type="Proteomes" id="UP000430971">
    <property type="component" value="Unassembled WGS sequence"/>
</dbReference>
<dbReference type="InterPro" id="IPR012837">
    <property type="entry name" value="NrdG"/>
</dbReference>
<evidence type="ECO:0000256" key="4">
    <source>
        <dbReference type="ARBA" id="ARBA00022723"/>
    </source>
</evidence>
<dbReference type="EMBL" id="WDRC01000032">
    <property type="protein sequence ID" value="KAB7357036.1"/>
    <property type="molecule type" value="Genomic_DNA"/>
</dbReference>
<comment type="cofactor">
    <cofactor evidence="1">
        <name>[4Fe-4S] cluster</name>
        <dbReference type="ChEBI" id="CHEBI:49883"/>
    </cofactor>
</comment>
<evidence type="ECO:0000313" key="29">
    <source>
        <dbReference type="Proteomes" id="UP000460333"/>
    </source>
</evidence>
<feature type="compositionally biased region" description="Basic and acidic residues" evidence="7">
    <location>
        <begin position="22"/>
        <end position="44"/>
    </location>
</feature>
<evidence type="ECO:0000313" key="10">
    <source>
        <dbReference type="EMBL" id="KAB6918507.1"/>
    </source>
</evidence>
<dbReference type="GO" id="GO:0004748">
    <property type="term" value="F:ribonucleoside-diphosphate reductase activity, thioredoxin disulfide as acceptor"/>
    <property type="evidence" value="ECO:0007669"/>
    <property type="project" value="TreeGrafter"/>
</dbReference>
<evidence type="ECO:0000313" key="11">
    <source>
        <dbReference type="EMBL" id="KAB7056243.1"/>
    </source>
</evidence>
<dbReference type="Proteomes" id="UP000460333">
    <property type="component" value="Unassembled WGS sequence"/>
</dbReference>
<dbReference type="EMBL" id="WDVF01000003">
    <property type="protein sequence ID" value="KAB7137323.1"/>
    <property type="molecule type" value="Genomic_DNA"/>
</dbReference>
<dbReference type="SUPFAM" id="SSF102114">
    <property type="entry name" value="Radical SAM enzymes"/>
    <property type="match status" value="1"/>
</dbReference>
<dbReference type="SFLD" id="SFLDS00029">
    <property type="entry name" value="Radical_SAM"/>
    <property type="match status" value="1"/>
</dbReference>
<accession>A0A133LKF5</accession>
<dbReference type="EMBL" id="WDRV01000001">
    <property type="protein sequence ID" value="KAB7324010.1"/>
    <property type="molecule type" value="Genomic_DNA"/>
</dbReference>
<dbReference type="Gene3D" id="3.20.20.70">
    <property type="entry name" value="Aldolase class I"/>
    <property type="match status" value="1"/>
</dbReference>
<evidence type="ECO:0000313" key="24">
    <source>
        <dbReference type="Proteomes" id="UP000261186"/>
    </source>
</evidence>
<dbReference type="InterPro" id="IPR013785">
    <property type="entry name" value="Aldolase_TIM"/>
</dbReference>
<dbReference type="EMBL" id="QSRH01000002">
    <property type="protein sequence ID" value="RGL04894.1"/>
    <property type="molecule type" value="Genomic_DNA"/>
</dbReference>
<dbReference type="Proteomes" id="UP000478746">
    <property type="component" value="Unassembled WGS sequence"/>
</dbReference>
<dbReference type="Proteomes" id="UP000460881">
    <property type="component" value="Unassembled WGS sequence"/>
</dbReference>
<dbReference type="PANTHER" id="PTHR30352:SF2">
    <property type="entry name" value="ANAEROBIC RIBONUCLEOSIDE-TRIPHOSPHATE REDUCTASE-ACTIVATING PROTEIN"/>
    <property type="match status" value="1"/>
</dbReference>
<evidence type="ECO:0000313" key="34">
    <source>
        <dbReference type="Proteomes" id="UP000468842"/>
    </source>
</evidence>
<dbReference type="EMBL" id="WXEF01000025">
    <property type="protein sequence ID" value="MZR89364.1"/>
    <property type="molecule type" value="Genomic_DNA"/>
</dbReference>
<evidence type="ECO:0000256" key="7">
    <source>
        <dbReference type="SAM" id="MobiDB-lite"/>
    </source>
</evidence>
<dbReference type="Proteomes" id="UP000491334">
    <property type="component" value="Unassembled WGS sequence"/>
</dbReference>
<evidence type="ECO:0000313" key="23">
    <source>
        <dbReference type="EMBL" id="RGL47250.1"/>
    </source>
</evidence>
<evidence type="ECO:0000313" key="38">
    <source>
        <dbReference type="Proteomes" id="UP000491334"/>
    </source>
</evidence>
<dbReference type="SFLD" id="SFLDG01066">
    <property type="entry name" value="organic_radical-activating_enz"/>
    <property type="match status" value="1"/>
</dbReference>
<reference evidence="26 27" key="2">
    <citation type="journal article" date="2019" name="Nat. Med.">
        <title>A library of human gut bacterial isolates paired with longitudinal multiomics data enables mechanistic microbiome research.</title>
        <authorList>
            <person name="Poyet M."/>
            <person name="Groussin M."/>
            <person name="Gibbons S.M."/>
            <person name="Avila-Pacheco J."/>
            <person name="Jiang X."/>
            <person name="Kearney S.M."/>
            <person name="Perrotta A.R."/>
            <person name="Berdy B."/>
            <person name="Zhao S."/>
            <person name="Lieberman T.D."/>
            <person name="Swanson P.K."/>
            <person name="Smith M."/>
            <person name="Roesemann S."/>
            <person name="Alexander J.E."/>
            <person name="Rich S.A."/>
            <person name="Livny J."/>
            <person name="Vlamakis H."/>
            <person name="Clish C."/>
            <person name="Bullock K."/>
            <person name="Deik A."/>
            <person name="Scott J."/>
            <person name="Pierce K.A."/>
            <person name="Xavier R.J."/>
            <person name="Alm E.J."/>
        </authorList>
    </citation>
    <scope>NUCLEOTIDE SEQUENCE [LARGE SCALE GENOMIC DNA]</scope>
    <source>
        <strain evidence="15 29">BIOML-A118</strain>
        <strain evidence="14 35">BIOML-A136</strain>
        <strain evidence="13 31">BIOML-A166</strain>
        <strain evidence="12 27">BIOML-A201</strain>
        <strain evidence="11 33">BIOML-A210</strain>
        <strain evidence="9 37">BIOML-A283</strain>
        <strain evidence="10 38">BIOML-A284</strain>
        <strain evidence="8 36">BIOML-A320</strain>
        <strain evidence="19 34">BIOML-A37</strain>
        <strain evidence="20 32">BIOML-A395</strain>
        <strain evidence="21">BIOML-A409</strain>
        <strain evidence="18 30">BIOML-A55</strain>
        <strain evidence="17 26">BIOML-A65</strain>
        <strain evidence="16 28">BIOML-A75</strain>
    </source>
</reference>
<organism evidence="10 38">
    <name type="scientific">Bifidobacterium longum</name>
    <dbReference type="NCBI Taxonomy" id="216816"/>
    <lineage>
        <taxon>Bacteria</taxon>
        <taxon>Bacillati</taxon>
        <taxon>Actinomycetota</taxon>
        <taxon>Actinomycetes</taxon>
        <taxon>Bifidobacteriales</taxon>
        <taxon>Bifidobacteriaceae</taxon>
        <taxon>Bifidobacterium</taxon>
    </lineage>
</organism>
<evidence type="ECO:0000313" key="21">
    <source>
        <dbReference type="EMBL" id="MZU09077.1"/>
    </source>
</evidence>
<feature type="region of interest" description="Disordered" evidence="7">
    <location>
        <begin position="1"/>
        <end position="68"/>
    </location>
</feature>
<evidence type="ECO:0000313" key="22">
    <source>
        <dbReference type="EMBL" id="RGL04894.1"/>
    </source>
</evidence>
<dbReference type="Proteomes" id="UP000261288">
    <property type="component" value="Unassembled WGS sequence"/>
</dbReference>
<dbReference type="Proteomes" id="UP000468842">
    <property type="component" value="Unassembled WGS sequence"/>
</dbReference>
<protein>
    <submittedName>
        <fullName evidence="10">Anaerobic ribonucleoside-triphosphate reductase activating protein</fullName>
    </submittedName>
</protein>
<evidence type="ECO:0000313" key="26">
    <source>
        <dbReference type="Proteomes" id="UP000430971"/>
    </source>
</evidence>
<evidence type="ECO:0000313" key="14">
    <source>
        <dbReference type="EMBL" id="KAB7203557.1"/>
    </source>
</evidence>
<dbReference type="InterPro" id="IPR058240">
    <property type="entry name" value="rSAM_sf"/>
</dbReference>
<dbReference type="EMBL" id="WDWU01000016">
    <property type="protein sequence ID" value="KAB7056243.1"/>
    <property type="molecule type" value="Genomic_DNA"/>
</dbReference>
<evidence type="ECO:0000313" key="37">
    <source>
        <dbReference type="Proteomes" id="UP000481350"/>
    </source>
</evidence>
<keyword evidence="6" id="KW-0411">Iron-sulfur</keyword>
<dbReference type="EMBL" id="WDTJ01000001">
    <property type="protein sequence ID" value="KAB7237630.1"/>
    <property type="molecule type" value="Genomic_DNA"/>
</dbReference>
<feature type="compositionally biased region" description="Polar residues" evidence="7">
    <location>
        <begin position="1"/>
        <end position="10"/>
    </location>
</feature>
<dbReference type="Proteomes" id="UP000432196">
    <property type="component" value="Unassembled WGS sequence"/>
</dbReference>
<dbReference type="EMBL" id="WDRM01000032">
    <property type="protein sequence ID" value="KAB7335133.1"/>
    <property type="molecule type" value="Genomic_DNA"/>
</dbReference>
<proteinExistence type="predicted"/>
<dbReference type="Proteomes" id="UP000451234">
    <property type="component" value="Unassembled WGS sequence"/>
</dbReference>
<dbReference type="InterPro" id="IPR034457">
    <property type="entry name" value="Organic_radical-activating"/>
</dbReference>